<comment type="subunit">
    <text evidence="1">Monomer.</text>
</comment>
<evidence type="ECO:0000256" key="5">
    <source>
        <dbReference type="SAM" id="SignalP"/>
    </source>
</evidence>
<feature type="chain" id="PRO_5018048286" evidence="5">
    <location>
        <begin position="20"/>
        <end position="223"/>
    </location>
</feature>
<organism evidence="6 7">
    <name type="scientific">Alteromonas sediminis</name>
    <dbReference type="NCBI Taxonomy" id="2259342"/>
    <lineage>
        <taxon>Bacteria</taxon>
        <taxon>Pseudomonadati</taxon>
        <taxon>Pseudomonadota</taxon>
        <taxon>Gammaproteobacteria</taxon>
        <taxon>Alteromonadales</taxon>
        <taxon>Alteromonadaceae</taxon>
        <taxon>Alteromonas/Salinimonas group</taxon>
        <taxon>Alteromonas</taxon>
    </lineage>
</organism>
<dbReference type="OrthoDB" id="5705066at2"/>
<dbReference type="GO" id="GO:0015031">
    <property type="term" value="P:protein transport"/>
    <property type="evidence" value="ECO:0007669"/>
    <property type="project" value="UniProtKB-KW"/>
</dbReference>
<reference evidence="6 7" key="1">
    <citation type="submission" date="2018-11" db="EMBL/GenBank/DDBJ databases">
        <authorList>
            <person name="Ye M.-Q."/>
            <person name="Du Z.-J."/>
        </authorList>
    </citation>
    <scope>NUCLEOTIDE SEQUENCE [LARGE SCALE GENOMIC DNA]</scope>
    <source>
        <strain evidence="6 7">U0105</strain>
    </source>
</reference>
<dbReference type="EMBL" id="RPOK01000005">
    <property type="protein sequence ID" value="RPJ65409.1"/>
    <property type="molecule type" value="Genomic_DNA"/>
</dbReference>
<dbReference type="Gene3D" id="2.50.20.10">
    <property type="entry name" value="Lipoprotein localisation LolA/LolB/LppX"/>
    <property type="match status" value="1"/>
</dbReference>
<evidence type="ECO:0000256" key="4">
    <source>
        <dbReference type="ARBA" id="ARBA00022927"/>
    </source>
</evidence>
<keyword evidence="6" id="KW-0449">Lipoprotein</keyword>
<sequence>MLRSAVLLWMLSLPFISQAESTQLAQIFPTSCHFSGTFTQNKHIEGISFPLQSEGDFYFSCNFGLVWNTITPFPEALLYANARMNYRVDEQGKIEEMPSTTRYVMSQFFLRLLKGDAEYFENEFSVSALQENQGTLLVPKSDFMKRGLKHIKVNKRLLSDSANSVQLDIEISDATNQVTHIVISDILEYEIEDRQAAVEQCLELYPRPLQWCRLMRSPGYYNR</sequence>
<accession>A0A3N5Y5B1</accession>
<name>A0A3N5Y5B1_9ALTE</name>
<keyword evidence="2" id="KW-0813">Transport</keyword>
<dbReference type="InterPro" id="IPR004564">
    <property type="entry name" value="OM_lipoprot_carrier_LolA-like"/>
</dbReference>
<proteinExistence type="predicted"/>
<dbReference type="SUPFAM" id="SSF89392">
    <property type="entry name" value="Prokaryotic lipoproteins and lipoprotein localization factors"/>
    <property type="match status" value="1"/>
</dbReference>
<dbReference type="AlphaFoldDB" id="A0A3N5Y5B1"/>
<keyword evidence="3 5" id="KW-0732">Signal</keyword>
<dbReference type="CDD" id="cd16325">
    <property type="entry name" value="LolA"/>
    <property type="match status" value="1"/>
</dbReference>
<comment type="caution">
    <text evidence="6">The sequence shown here is derived from an EMBL/GenBank/DDBJ whole genome shotgun (WGS) entry which is preliminary data.</text>
</comment>
<evidence type="ECO:0000256" key="1">
    <source>
        <dbReference type="ARBA" id="ARBA00011245"/>
    </source>
</evidence>
<evidence type="ECO:0000256" key="3">
    <source>
        <dbReference type="ARBA" id="ARBA00022729"/>
    </source>
</evidence>
<dbReference type="InterPro" id="IPR029046">
    <property type="entry name" value="LolA/LolB/LppX"/>
</dbReference>
<protein>
    <submittedName>
        <fullName evidence="6">Outer membrane lipoprotein carrier protein LolA</fullName>
    </submittedName>
</protein>
<evidence type="ECO:0000256" key="2">
    <source>
        <dbReference type="ARBA" id="ARBA00022448"/>
    </source>
</evidence>
<keyword evidence="7" id="KW-1185">Reference proteome</keyword>
<feature type="signal peptide" evidence="5">
    <location>
        <begin position="1"/>
        <end position="19"/>
    </location>
</feature>
<dbReference type="RefSeq" id="WP_124028956.1">
    <property type="nucleotide sequence ID" value="NZ_JBHRSN010000014.1"/>
</dbReference>
<evidence type="ECO:0000313" key="6">
    <source>
        <dbReference type="EMBL" id="RPJ65409.1"/>
    </source>
</evidence>
<keyword evidence="4" id="KW-0653">Protein transport</keyword>
<dbReference type="Proteomes" id="UP000275281">
    <property type="component" value="Unassembled WGS sequence"/>
</dbReference>
<gene>
    <name evidence="6" type="ORF">DRW07_16025</name>
</gene>
<evidence type="ECO:0000313" key="7">
    <source>
        <dbReference type="Proteomes" id="UP000275281"/>
    </source>
</evidence>